<dbReference type="Pfam" id="PF02518">
    <property type="entry name" value="HATPase_c"/>
    <property type="match status" value="1"/>
</dbReference>
<dbReference type="Pfam" id="PF00072">
    <property type="entry name" value="Response_reg"/>
    <property type="match status" value="1"/>
</dbReference>
<evidence type="ECO:0000256" key="4">
    <source>
        <dbReference type="ARBA" id="ARBA00022679"/>
    </source>
</evidence>
<evidence type="ECO:0000256" key="1">
    <source>
        <dbReference type="ARBA" id="ARBA00000085"/>
    </source>
</evidence>
<evidence type="ECO:0000313" key="10">
    <source>
        <dbReference type="EMBL" id="QIE55830.1"/>
    </source>
</evidence>
<dbReference type="InterPro" id="IPR035965">
    <property type="entry name" value="PAS-like_dom_sf"/>
</dbReference>
<dbReference type="SUPFAM" id="SSF55874">
    <property type="entry name" value="ATPase domain of HSP90 chaperone/DNA topoisomerase II/histidine kinase"/>
    <property type="match status" value="1"/>
</dbReference>
<dbReference type="InterPro" id="IPR036890">
    <property type="entry name" value="HATPase_C_sf"/>
</dbReference>
<dbReference type="Pfam" id="PF12860">
    <property type="entry name" value="PAS_7"/>
    <property type="match status" value="2"/>
</dbReference>
<dbReference type="CDD" id="cd00082">
    <property type="entry name" value="HisKA"/>
    <property type="match status" value="1"/>
</dbReference>
<dbReference type="PANTHER" id="PTHR43047:SF9">
    <property type="entry name" value="HISTIDINE KINASE"/>
    <property type="match status" value="1"/>
</dbReference>
<evidence type="ECO:0000256" key="5">
    <source>
        <dbReference type="ARBA" id="ARBA00022777"/>
    </source>
</evidence>
<evidence type="ECO:0000256" key="2">
    <source>
        <dbReference type="ARBA" id="ARBA00012438"/>
    </source>
</evidence>
<gene>
    <name evidence="10" type="ORF">G5B40_10425</name>
</gene>
<proteinExistence type="predicted"/>
<evidence type="ECO:0000256" key="7">
    <source>
        <dbReference type="SAM" id="Coils"/>
    </source>
</evidence>
<keyword evidence="5" id="KW-0418">Kinase</keyword>
<dbReference type="GO" id="GO:0000155">
    <property type="term" value="F:phosphorelay sensor kinase activity"/>
    <property type="evidence" value="ECO:0007669"/>
    <property type="project" value="InterPro"/>
</dbReference>
<dbReference type="EMBL" id="CP049056">
    <property type="protein sequence ID" value="QIE55830.1"/>
    <property type="molecule type" value="Genomic_DNA"/>
</dbReference>
<protein>
    <recommendedName>
        <fullName evidence="2">histidine kinase</fullName>
        <ecNumber evidence="2">2.7.13.3</ecNumber>
    </recommendedName>
</protein>
<evidence type="ECO:0000313" key="11">
    <source>
        <dbReference type="Proteomes" id="UP000503336"/>
    </source>
</evidence>
<feature type="modified residue" description="4-aspartylphosphate" evidence="6">
    <location>
        <position position="667"/>
    </location>
</feature>
<keyword evidence="3 6" id="KW-0597">Phosphoprotein</keyword>
<dbReference type="SUPFAM" id="SSF47384">
    <property type="entry name" value="Homodimeric domain of signal transducing histidine kinase"/>
    <property type="match status" value="1"/>
</dbReference>
<dbReference type="AlphaFoldDB" id="A0A7L5BUA9"/>
<dbReference type="Pfam" id="PF00512">
    <property type="entry name" value="HisKA"/>
    <property type="match status" value="1"/>
</dbReference>
<evidence type="ECO:0000256" key="3">
    <source>
        <dbReference type="ARBA" id="ARBA00022553"/>
    </source>
</evidence>
<dbReference type="Gene3D" id="3.30.565.10">
    <property type="entry name" value="Histidine kinase-like ATPase, C-terminal domain"/>
    <property type="match status" value="1"/>
</dbReference>
<dbReference type="FunFam" id="3.30.565.10:FF:000049">
    <property type="entry name" value="Two-component sensor histidine kinase"/>
    <property type="match status" value="1"/>
</dbReference>
<accession>A0A7L5BUA9</accession>
<dbReference type="SUPFAM" id="SSF55785">
    <property type="entry name" value="PYP-like sensor domain (PAS domain)"/>
    <property type="match status" value="1"/>
</dbReference>
<dbReference type="GO" id="GO:0009927">
    <property type="term" value="F:histidine phosphotransfer kinase activity"/>
    <property type="evidence" value="ECO:0007669"/>
    <property type="project" value="TreeGrafter"/>
</dbReference>
<keyword evidence="4" id="KW-0808">Transferase</keyword>
<comment type="catalytic activity">
    <reaction evidence="1">
        <text>ATP + protein L-histidine = ADP + protein N-phospho-L-histidine.</text>
        <dbReference type="EC" id="2.7.13.3"/>
    </reaction>
</comment>
<feature type="coiled-coil region" evidence="7">
    <location>
        <begin position="51"/>
        <end position="88"/>
    </location>
</feature>
<dbReference type="PANTHER" id="PTHR43047">
    <property type="entry name" value="TWO-COMPONENT HISTIDINE PROTEIN KINASE"/>
    <property type="match status" value="1"/>
</dbReference>
<dbReference type="RefSeq" id="WP_165098247.1">
    <property type="nucleotide sequence ID" value="NZ_CP049056.1"/>
</dbReference>
<dbReference type="GO" id="GO:0005886">
    <property type="term" value="C:plasma membrane"/>
    <property type="evidence" value="ECO:0007669"/>
    <property type="project" value="TreeGrafter"/>
</dbReference>
<evidence type="ECO:0000259" key="9">
    <source>
        <dbReference type="PROSITE" id="PS50110"/>
    </source>
</evidence>
<dbReference type="CDD" id="cd00075">
    <property type="entry name" value="HATPase"/>
    <property type="match status" value="1"/>
</dbReference>
<organism evidence="10 11">
    <name type="scientific">Pikeienuella piscinae</name>
    <dbReference type="NCBI Taxonomy" id="2748098"/>
    <lineage>
        <taxon>Bacteria</taxon>
        <taxon>Pseudomonadati</taxon>
        <taxon>Pseudomonadota</taxon>
        <taxon>Alphaproteobacteria</taxon>
        <taxon>Rhodobacterales</taxon>
        <taxon>Paracoccaceae</taxon>
        <taxon>Pikeienuella</taxon>
    </lineage>
</organism>
<dbReference type="InterPro" id="IPR005467">
    <property type="entry name" value="His_kinase_dom"/>
</dbReference>
<dbReference type="InterPro" id="IPR003661">
    <property type="entry name" value="HisK_dim/P_dom"/>
</dbReference>
<dbReference type="SUPFAM" id="SSF52172">
    <property type="entry name" value="CheY-like"/>
    <property type="match status" value="1"/>
</dbReference>
<dbReference type="InterPro" id="IPR004358">
    <property type="entry name" value="Sig_transdc_His_kin-like_C"/>
</dbReference>
<sequence length="732" mass="79926">MTPTLLNPEDDAERNVAKLLKISEALMRRVEQTTDESGAGYAHFQRAVMLEEEIRQRTRDLEKTLELLNDSNARLAAANEAEQRARANLGNALEAVEEGFALFGPDGRMVMFNSRFCRGLPDVRGRLSVGMRFDEYIDLVSRTAALDPTQEGLALTWADRLRRLHESEHEIFNVPLKRGVWLQVSEHLTSDGGVAILQTDITDMIRQERAERTKLLDDQARMSRATLDHINQGVCIFDGEGRLADWNRRLGALLTPPIKLVRRGAPFDALCDHIVRGAVFTDGMSAEGIRAWVAESAPRAPVKFDMERADGVILSVFATEMPDHGFVISFTDVTSERRAVEALSTANESLEMRVRERTLDLEQAVSVAESANATKSRFVAAASHDLLQPLSAAKLFISSLESMDLDTRTNEIVRRAENALGSVESILGALLDISRLDSGNADLKREPIALRPMLERLHEEFAPAARAKGLALRLAPTCAVVESDQSYLRRILQNLISNAIRYTGTGGVLIGVRRAGNDEARIGIWDTGPGVPEDRRADIFKEFHRLDAHGNATEGMGLGLTIVERACAQLGHRLQLRSTVGRGSCFSVTARRATAAATARAAVAKRGANAIGDDLLVLIVEDDEEVAAALAMQLEAWGISAFEARSGALALRLLEETGVSPDIVLADYALENGETGPEAIAAIRAQHGPIPAGIVTASQAPAVRSECFRLGLRMIPKPISETRLFSFIAEAS</sequence>
<dbReference type="CDD" id="cd00156">
    <property type="entry name" value="REC"/>
    <property type="match status" value="1"/>
</dbReference>
<dbReference type="InterPro" id="IPR001789">
    <property type="entry name" value="Sig_transdc_resp-reg_receiver"/>
</dbReference>
<dbReference type="Gene3D" id="1.10.287.130">
    <property type="match status" value="1"/>
</dbReference>
<dbReference type="Gene3D" id="3.40.50.2300">
    <property type="match status" value="1"/>
</dbReference>
<reference evidence="10 11" key="1">
    <citation type="submission" date="2020-02" db="EMBL/GenBank/DDBJ databases">
        <title>complete genome sequence of Rhodobacteraceae bacterium.</title>
        <authorList>
            <person name="Park J."/>
            <person name="Kim Y.-S."/>
            <person name="Kim K.-H."/>
        </authorList>
    </citation>
    <scope>NUCLEOTIDE SEQUENCE [LARGE SCALE GENOMIC DNA]</scope>
    <source>
        <strain evidence="10 11">RR4-56</strain>
    </source>
</reference>
<dbReference type="SMART" id="SM00448">
    <property type="entry name" value="REC"/>
    <property type="match status" value="1"/>
</dbReference>
<dbReference type="PROSITE" id="PS50110">
    <property type="entry name" value="RESPONSE_REGULATORY"/>
    <property type="match status" value="1"/>
</dbReference>
<dbReference type="SMART" id="SM00388">
    <property type="entry name" value="HisKA"/>
    <property type="match status" value="1"/>
</dbReference>
<dbReference type="SMART" id="SM00387">
    <property type="entry name" value="HATPase_c"/>
    <property type="match status" value="1"/>
</dbReference>
<feature type="domain" description="Histidine kinase" evidence="8">
    <location>
        <begin position="381"/>
        <end position="594"/>
    </location>
</feature>
<dbReference type="PROSITE" id="PS50109">
    <property type="entry name" value="HIS_KIN"/>
    <property type="match status" value="1"/>
</dbReference>
<dbReference type="KEGG" id="hdh:G5B40_10425"/>
<keyword evidence="7" id="KW-0175">Coiled coil</keyword>
<dbReference type="InterPro" id="IPR003594">
    <property type="entry name" value="HATPase_dom"/>
</dbReference>
<evidence type="ECO:0000259" key="8">
    <source>
        <dbReference type="PROSITE" id="PS50109"/>
    </source>
</evidence>
<dbReference type="EC" id="2.7.13.3" evidence="2"/>
<dbReference type="InterPro" id="IPR011006">
    <property type="entry name" value="CheY-like_superfamily"/>
</dbReference>
<dbReference type="PRINTS" id="PR00344">
    <property type="entry name" value="BCTRLSENSOR"/>
</dbReference>
<dbReference type="Proteomes" id="UP000503336">
    <property type="component" value="Chromosome"/>
</dbReference>
<evidence type="ECO:0000256" key="6">
    <source>
        <dbReference type="PROSITE-ProRule" id="PRU00169"/>
    </source>
</evidence>
<dbReference type="Gene3D" id="3.30.450.20">
    <property type="entry name" value="PAS domain"/>
    <property type="match status" value="2"/>
</dbReference>
<name>A0A7L5BUA9_9RHOB</name>
<keyword evidence="11" id="KW-1185">Reference proteome</keyword>
<feature type="domain" description="Response regulatory" evidence="9">
    <location>
        <begin position="616"/>
        <end position="732"/>
    </location>
</feature>
<dbReference type="InterPro" id="IPR036097">
    <property type="entry name" value="HisK_dim/P_sf"/>
</dbReference>